<organism evidence="1 2">
    <name type="scientific">Niallia nealsonii</name>
    <dbReference type="NCBI Taxonomy" id="115979"/>
    <lineage>
        <taxon>Bacteria</taxon>
        <taxon>Bacillati</taxon>
        <taxon>Bacillota</taxon>
        <taxon>Bacilli</taxon>
        <taxon>Bacillales</taxon>
        <taxon>Bacillaceae</taxon>
        <taxon>Niallia</taxon>
    </lineage>
</organism>
<evidence type="ECO:0000313" key="1">
    <source>
        <dbReference type="EMBL" id="PKG23966.1"/>
    </source>
</evidence>
<gene>
    <name evidence="1" type="ORF">CWS01_09360</name>
</gene>
<dbReference type="AlphaFoldDB" id="A0A2N0Z3A3"/>
<dbReference type="Proteomes" id="UP000233375">
    <property type="component" value="Unassembled WGS sequence"/>
</dbReference>
<evidence type="ECO:0000313" key="2">
    <source>
        <dbReference type="Proteomes" id="UP000233375"/>
    </source>
</evidence>
<proteinExistence type="predicted"/>
<dbReference type="EMBL" id="PISE01000017">
    <property type="protein sequence ID" value="PKG23966.1"/>
    <property type="molecule type" value="Genomic_DNA"/>
</dbReference>
<comment type="caution">
    <text evidence="1">The sequence shown here is derived from an EMBL/GenBank/DDBJ whole genome shotgun (WGS) entry which is preliminary data.</text>
</comment>
<dbReference type="RefSeq" id="WP_101176929.1">
    <property type="nucleotide sequence ID" value="NZ_PISE01000017.1"/>
</dbReference>
<sequence length="75" mass="8639">MGAIITGLNGAIYQDFPHPMYGAWNQMLIGEPPYYYGIGGYQLNIQPRPPGNQYYFPYMGPNVPISIRYDLRPFY</sequence>
<keyword evidence="2" id="KW-1185">Reference proteome</keyword>
<name>A0A2N0Z3A3_9BACI</name>
<reference evidence="1 2" key="1">
    <citation type="journal article" date="2003" name="Int. J. Syst. Evol. Microbiol.">
        <title>Bacillus nealsonii sp. nov., isolated from a spacecraft-assembly facility, whose spores are gamma-radiation resistant.</title>
        <authorList>
            <person name="Venkateswaran K."/>
            <person name="Kempf M."/>
            <person name="Chen F."/>
            <person name="Satomi M."/>
            <person name="Nicholson W."/>
            <person name="Kern R."/>
        </authorList>
    </citation>
    <scope>NUCLEOTIDE SEQUENCE [LARGE SCALE GENOMIC DNA]</scope>
    <source>
        <strain evidence="1 2">FO-92</strain>
    </source>
</reference>
<accession>A0A2N0Z3A3</accession>
<dbReference type="OrthoDB" id="2916177at2"/>
<protein>
    <submittedName>
        <fullName evidence="1">Uncharacterized protein</fullName>
    </submittedName>
</protein>